<dbReference type="UniPathway" id="UPA00148"/>
<dbReference type="PANTHER" id="PTHR43588">
    <property type="entry name" value="COBALT-PRECORRIN-8 METHYLMUTASE"/>
    <property type="match status" value="1"/>
</dbReference>
<organism evidence="6 7">
    <name type="scientific">Desulfovibrio subterraneus</name>
    <dbReference type="NCBI Taxonomy" id="2718620"/>
    <lineage>
        <taxon>Bacteria</taxon>
        <taxon>Pseudomonadati</taxon>
        <taxon>Thermodesulfobacteriota</taxon>
        <taxon>Desulfovibrionia</taxon>
        <taxon>Desulfovibrionales</taxon>
        <taxon>Desulfovibrionaceae</taxon>
        <taxon>Desulfovibrio</taxon>
    </lineage>
</organism>
<evidence type="ECO:0000256" key="3">
    <source>
        <dbReference type="ARBA" id="ARBA00022573"/>
    </source>
</evidence>
<comment type="caution">
    <text evidence="6">The sequence shown here is derived from an EMBL/GenBank/DDBJ whole genome shotgun (WGS) entry which is preliminary data.</text>
</comment>
<gene>
    <name evidence="6" type="primary">cobH</name>
    <name evidence="6" type="ORF">DSM101010T_36150</name>
</gene>
<comment type="pathway">
    <text evidence="1">Cofactor biosynthesis; adenosylcobalamin biosynthesis.</text>
</comment>
<sequence length="213" mass="22573">MTTLQPYFTPETIEARSFEIIDSEVPEPRPFAGAQWEIARRLIHTSADFDLLNHIAFHPQAVEAGLNALGNGCTVFTDTEMARSGMPLRRMEPLGCTVQCLLNRPDVVAAAKTNGTTRAHAAMDAARGELQGCIMAIGNAPTALIRLMEHLAAGGLAPALIIGMPVGFVNAAESKELLVGQTAVPYITIRGRKGGSPLAAATVNALAEMALRT</sequence>
<reference evidence="6 7" key="1">
    <citation type="submission" date="2020-05" db="EMBL/GenBank/DDBJ databases">
        <title>Draft genome sequence of Desulfovibrio sp. strain HN2T.</title>
        <authorList>
            <person name="Ueno A."/>
            <person name="Tamazawa S."/>
            <person name="Tamamura S."/>
            <person name="Murakami T."/>
            <person name="Kiyama T."/>
            <person name="Inomata H."/>
            <person name="Amano Y."/>
            <person name="Miyakawa K."/>
            <person name="Tamaki H."/>
            <person name="Naganuma T."/>
            <person name="Kaneko K."/>
        </authorList>
    </citation>
    <scope>NUCLEOTIDE SEQUENCE [LARGE SCALE GENOMIC DNA]</scope>
    <source>
        <strain evidence="6 7">HN2</strain>
    </source>
</reference>
<evidence type="ECO:0000259" key="5">
    <source>
        <dbReference type="Pfam" id="PF02570"/>
    </source>
</evidence>
<evidence type="ECO:0000313" key="7">
    <source>
        <dbReference type="Proteomes" id="UP000503840"/>
    </source>
</evidence>
<feature type="domain" description="Cobalamin biosynthesis precorrin-8X methylmutase CobH/CbiC" evidence="5">
    <location>
        <begin position="13"/>
        <end position="209"/>
    </location>
</feature>
<dbReference type="InterPro" id="IPR003722">
    <property type="entry name" value="Cbl_synth_CobH/CbiC"/>
</dbReference>
<evidence type="ECO:0000256" key="2">
    <source>
        <dbReference type="ARBA" id="ARBA00009774"/>
    </source>
</evidence>
<dbReference type="EMBL" id="BLVO01000016">
    <property type="protein sequence ID" value="GFM35250.1"/>
    <property type="molecule type" value="Genomic_DNA"/>
</dbReference>
<dbReference type="Proteomes" id="UP000503840">
    <property type="component" value="Unassembled WGS sequence"/>
</dbReference>
<accession>A0A7J0BNJ9</accession>
<evidence type="ECO:0000256" key="4">
    <source>
        <dbReference type="ARBA" id="ARBA00023235"/>
    </source>
</evidence>
<proteinExistence type="inferred from homology"/>
<dbReference type="SUPFAM" id="SSF63965">
    <property type="entry name" value="Precorrin-8X methylmutase CbiC/CobH"/>
    <property type="match status" value="1"/>
</dbReference>
<dbReference type="InterPro" id="IPR036588">
    <property type="entry name" value="CobH/CbiC_sf"/>
</dbReference>
<dbReference type="Gene3D" id="3.40.50.10230">
    <property type="entry name" value="Cobalamin biosynthesis CobH/CbiC, precorrin-8X methylmutase"/>
    <property type="match status" value="1"/>
</dbReference>
<dbReference type="PANTHER" id="PTHR43588:SF1">
    <property type="entry name" value="COBALT-PRECORRIN-8 METHYLMUTASE"/>
    <property type="match status" value="1"/>
</dbReference>
<dbReference type="GO" id="GO:0009236">
    <property type="term" value="P:cobalamin biosynthetic process"/>
    <property type="evidence" value="ECO:0007669"/>
    <property type="project" value="UniProtKB-UniPathway"/>
</dbReference>
<dbReference type="Pfam" id="PF02570">
    <property type="entry name" value="CbiC"/>
    <property type="match status" value="1"/>
</dbReference>
<name>A0A7J0BNJ9_9BACT</name>
<keyword evidence="3" id="KW-0169">Cobalamin biosynthesis</keyword>
<dbReference type="AlphaFoldDB" id="A0A7J0BNJ9"/>
<keyword evidence="7" id="KW-1185">Reference proteome</keyword>
<protein>
    <submittedName>
        <fullName evidence="6">Precorrin-8X methylmutase</fullName>
    </submittedName>
</protein>
<comment type="similarity">
    <text evidence="2">Belongs to the CobH/CbiC family.</text>
</comment>
<evidence type="ECO:0000256" key="1">
    <source>
        <dbReference type="ARBA" id="ARBA00004953"/>
    </source>
</evidence>
<evidence type="ECO:0000313" key="6">
    <source>
        <dbReference type="EMBL" id="GFM35250.1"/>
    </source>
</evidence>
<keyword evidence="4" id="KW-0413">Isomerase</keyword>
<dbReference type="GO" id="GO:0016993">
    <property type="term" value="F:precorrin-8X methylmutase activity"/>
    <property type="evidence" value="ECO:0007669"/>
    <property type="project" value="InterPro"/>
</dbReference>